<protein>
    <submittedName>
        <fullName evidence="1">Uncharacterized protein</fullName>
    </submittedName>
</protein>
<sequence length="76" mass="8652">QDHNDNYRCGFGSIDHIFWCNWLFFTSGPNWLLGGKNCNSSLELASITFSNILKHKIGYNSITVEQPDSSMYICSN</sequence>
<gene>
    <name evidence="1" type="ORF">MIMGU_mgv11b019547mg</name>
</gene>
<evidence type="ECO:0000313" key="1">
    <source>
        <dbReference type="EMBL" id="EYU20658.1"/>
    </source>
</evidence>
<keyword evidence="2" id="KW-1185">Reference proteome</keyword>
<dbReference type="AlphaFoldDB" id="A0A022Q0I4"/>
<proteinExistence type="predicted"/>
<accession>A0A022Q0I4</accession>
<reference evidence="1 2" key="1">
    <citation type="journal article" date="2013" name="Proc. Natl. Acad. Sci. U.S.A.">
        <title>Fine-scale variation in meiotic recombination in Mimulus inferred from population shotgun sequencing.</title>
        <authorList>
            <person name="Hellsten U."/>
            <person name="Wright K.M."/>
            <person name="Jenkins J."/>
            <person name="Shu S."/>
            <person name="Yuan Y."/>
            <person name="Wessler S.R."/>
            <person name="Schmutz J."/>
            <person name="Willis J.H."/>
            <person name="Rokhsar D.S."/>
        </authorList>
    </citation>
    <scope>NUCLEOTIDE SEQUENCE [LARGE SCALE GENOMIC DNA]</scope>
    <source>
        <strain evidence="2">cv. DUN x IM62</strain>
    </source>
</reference>
<dbReference type="EMBL" id="KI632260">
    <property type="protein sequence ID" value="EYU20658.1"/>
    <property type="molecule type" value="Genomic_DNA"/>
</dbReference>
<feature type="non-terminal residue" evidence="1">
    <location>
        <position position="1"/>
    </location>
</feature>
<name>A0A022Q0I4_ERYGU</name>
<organism evidence="1 2">
    <name type="scientific">Erythranthe guttata</name>
    <name type="common">Yellow monkey flower</name>
    <name type="synonym">Mimulus guttatus</name>
    <dbReference type="NCBI Taxonomy" id="4155"/>
    <lineage>
        <taxon>Eukaryota</taxon>
        <taxon>Viridiplantae</taxon>
        <taxon>Streptophyta</taxon>
        <taxon>Embryophyta</taxon>
        <taxon>Tracheophyta</taxon>
        <taxon>Spermatophyta</taxon>
        <taxon>Magnoliopsida</taxon>
        <taxon>eudicotyledons</taxon>
        <taxon>Gunneridae</taxon>
        <taxon>Pentapetalae</taxon>
        <taxon>asterids</taxon>
        <taxon>lamiids</taxon>
        <taxon>Lamiales</taxon>
        <taxon>Phrymaceae</taxon>
        <taxon>Erythranthe</taxon>
    </lineage>
</organism>
<evidence type="ECO:0000313" key="2">
    <source>
        <dbReference type="Proteomes" id="UP000030748"/>
    </source>
</evidence>
<dbReference type="Proteomes" id="UP000030748">
    <property type="component" value="Unassembled WGS sequence"/>
</dbReference>